<dbReference type="InterPro" id="IPR007254">
    <property type="entry name" value="DUF373"/>
</dbReference>
<dbReference type="Pfam" id="PF04123">
    <property type="entry name" value="DUF373"/>
    <property type="match status" value="1"/>
</dbReference>
<reference evidence="2 3" key="1">
    <citation type="journal article" date="2014" name="PLoS Genet.">
        <title>Phylogenetically driven sequencing of extremely halophilic archaea reveals strategies for static and dynamic osmo-response.</title>
        <authorList>
            <person name="Becker E.A."/>
            <person name="Seitzer P.M."/>
            <person name="Tritt A."/>
            <person name="Larsen D."/>
            <person name="Krusor M."/>
            <person name="Yao A.I."/>
            <person name="Wu D."/>
            <person name="Madern D."/>
            <person name="Eisen J.A."/>
            <person name="Darling A.E."/>
            <person name="Facciotti M.T."/>
        </authorList>
    </citation>
    <scope>NUCLEOTIDE SEQUENCE [LARGE SCALE GENOMIC DNA]</scope>
    <source>
        <strain evidence="2 3">DSM 5350</strain>
    </source>
</reference>
<dbReference type="STRING" id="1227455.C449_02335"/>
<feature type="transmembrane region" description="Helical" evidence="1">
    <location>
        <begin position="227"/>
        <end position="250"/>
    </location>
</feature>
<dbReference type="FunCoup" id="M0MPG5">
    <property type="interactions" value="3"/>
</dbReference>
<organism evidence="2 3">
    <name type="scientific">Halococcus saccharolyticus DSM 5350</name>
    <dbReference type="NCBI Taxonomy" id="1227455"/>
    <lineage>
        <taxon>Archaea</taxon>
        <taxon>Methanobacteriati</taxon>
        <taxon>Methanobacteriota</taxon>
        <taxon>Stenosarchaea group</taxon>
        <taxon>Halobacteria</taxon>
        <taxon>Halobacteriales</taxon>
        <taxon>Halococcaceae</taxon>
        <taxon>Halococcus</taxon>
    </lineage>
</organism>
<evidence type="ECO:0000256" key="1">
    <source>
        <dbReference type="SAM" id="Phobius"/>
    </source>
</evidence>
<keyword evidence="1" id="KW-0812">Transmembrane</keyword>
<dbReference type="PANTHER" id="PTHR38815:SF1">
    <property type="entry name" value="DUF373 FAMILY PROTEIN"/>
    <property type="match status" value="1"/>
</dbReference>
<dbReference type="PATRIC" id="fig|1227455.4.peg.477"/>
<evidence type="ECO:0000313" key="3">
    <source>
        <dbReference type="Proteomes" id="UP000011669"/>
    </source>
</evidence>
<keyword evidence="1" id="KW-1133">Transmembrane helix</keyword>
<accession>M0MPG5</accession>
<evidence type="ECO:0008006" key="4">
    <source>
        <dbReference type="Google" id="ProtNLM"/>
    </source>
</evidence>
<proteinExistence type="predicted"/>
<keyword evidence="1" id="KW-0472">Membrane</keyword>
<feature type="transmembrane region" description="Helical" evidence="1">
    <location>
        <begin position="352"/>
        <end position="373"/>
    </location>
</feature>
<keyword evidence="3" id="KW-1185">Reference proteome</keyword>
<dbReference type="Proteomes" id="UP000011669">
    <property type="component" value="Unassembled WGS sequence"/>
</dbReference>
<sequence>MFGHSFTSSVSSLVVCIDRGAVIADAAGETPVVGERAVRSLVTEVGLDDPEDSRVNCLLEGLRLARERRNEGEEPVLAVVSAPDESVDSDRAIAKQIDDLLAARPVESAVVVTDNAADERLVHVIESRVRVDAVSRVVVRQARDLESTYYLLKQFLADEQLRATVLVPIGLFLLAVPVLVAVQNVTAALAAVASVTGLFLLYKGLGVDDALAVLAGGVRDGLYTGRVSVVTTVVAAGLALIGIVAGVISATPLAAGASVLTTAMAFLFDSVPWLAIAALTASVGHALDEWLRNTQIGNAALNLPFVVIAIAFVVRGFAAYFLERAGVIDPLTVPPMALGVVSVRGFEIAGDIRLVAFVVLGVCISLLGVGVAARLGDWLTVEEPTESP</sequence>
<evidence type="ECO:0000313" key="2">
    <source>
        <dbReference type="EMBL" id="EMA47263.1"/>
    </source>
</evidence>
<name>M0MPG5_9EURY</name>
<comment type="caution">
    <text evidence="2">The sequence shown here is derived from an EMBL/GenBank/DDBJ whole genome shotgun (WGS) entry which is preliminary data.</text>
</comment>
<feature type="transmembrane region" description="Helical" evidence="1">
    <location>
        <begin position="299"/>
        <end position="322"/>
    </location>
</feature>
<protein>
    <recommendedName>
        <fullName evidence="4">DUF373 family protein</fullName>
    </recommendedName>
</protein>
<dbReference type="EMBL" id="AOMD01000009">
    <property type="protein sequence ID" value="EMA47263.1"/>
    <property type="molecule type" value="Genomic_DNA"/>
</dbReference>
<dbReference type="InParanoid" id="M0MPG5"/>
<dbReference type="AlphaFoldDB" id="M0MPG5"/>
<dbReference type="PANTHER" id="PTHR38815">
    <property type="entry name" value="HYPOTHETICAL MEMBRANE PROTEIN, CONSERVED, DUF373 FAMILY"/>
    <property type="match status" value="1"/>
</dbReference>
<gene>
    <name evidence="2" type="ORF">C449_02335</name>
</gene>
<feature type="transmembrane region" description="Helical" evidence="1">
    <location>
        <begin position="163"/>
        <end position="182"/>
    </location>
</feature>
<feature type="transmembrane region" description="Helical" evidence="1">
    <location>
        <begin position="188"/>
        <end position="206"/>
    </location>
</feature>